<dbReference type="GO" id="GO:0071013">
    <property type="term" value="C:catalytic step 2 spliceosome"/>
    <property type="evidence" value="ECO:0007669"/>
    <property type="project" value="TreeGrafter"/>
</dbReference>
<dbReference type="EMBL" id="JAEOAQ010000003">
    <property type="protein sequence ID" value="KAG5419086.1"/>
    <property type="molecule type" value="Genomic_DNA"/>
</dbReference>
<evidence type="ECO:0000256" key="5">
    <source>
        <dbReference type="ARBA" id="ARBA00023242"/>
    </source>
</evidence>
<feature type="compositionally biased region" description="Basic and acidic residues" evidence="8">
    <location>
        <begin position="577"/>
        <end position="587"/>
    </location>
</feature>
<evidence type="ECO:0000256" key="3">
    <source>
        <dbReference type="ARBA" id="ARBA00022664"/>
    </source>
</evidence>
<dbReference type="PANTHER" id="PTHR18034">
    <property type="entry name" value="CELL CYCLE CONTROL PROTEIN CWF22-RELATED"/>
    <property type="match status" value="1"/>
</dbReference>
<sequence>MSDTVVTAADGTVNVSDEIQRKKWTELNQSIDKVITNLNLSNIQTSVIQLFNINIKRGRGLLVRSIMHHQLQDPRQTALYSSLIDVLNSKIGSIGKLLSSRVVLQFKLGYTTNDYELCKSSLLMLIYLTMHQVINEITLLQVIQLLLESPVTNGDVELCTEVFKIGGKFLMMKSKVPTTVILNRIKDLVQEDGDRERLSQRSQNSLRYLLRLGQSQFKSIPLIDKQLDLVDDEDKQTHVIDLQGTVTAKDYLNVHHFDKDYDKHEKEYDTLRLEILHGEEEEEEEEKEDNEVEPTKEVAVTKPAEVVSDMTQSDLLQYQKQVYLTVMSSMSSEEAVHKLLKLSRQQKSQNSQTLCDMIIKCCSQEKTYSKYFGVIGEILCGKTHHWQSNFITLFKHYYSTIDNFEANVLRNIGKFFGHLFAADVIPLDKAWDEVRITQQDTNPAKRILLKFIFQEMVEELGVDEIKARLIDDSYVKRGLNGVFPVVDVDEDDADHLRFSINFFTAIGLGVLTEEMRNVLNHLPPSKRGRSRSRSLSSRGSSYSRSYSRSSGSRSYSRSQSFSRSRSNSYSRSRSRTPSRDSFRRTSNDEGGNGETGKENLTKRRRSSSSSGSEEESRKSKLSDILKQMH</sequence>
<organism evidence="10 11">
    <name type="scientific">Candida metapsilosis</name>
    <dbReference type="NCBI Taxonomy" id="273372"/>
    <lineage>
        <taxon>Eukaryota</taxon>
        <taxon>Fungi</taxon>
        <taxon>Dikarya</taxon>
        <taxon>Ascomycota</taxon>
        <taxon>Saccharomycotina</taxon>
        <taxon>Pichiomycetes</taxon>
        <taxon>Debaryomycetaceae</taxon>
        <taxon>Candida/Lodderomyces clade</taxon>
        <taxon>Candida</taxon>
    </lineage>
</organism>
<dbReference type="InterPro" id="IPR003891">
    <property type="entry name" value="Initiation_fac_eIF4g_MI"/>
</dbReference>
<comment type="similarity">
    <text evidence="2">Belongs to the CWC22 family.</text>
</comment>
<evidence type="ECO:0000313" key="10">
    <source>
        <dbReference type="EMBL" id="KAG5419086.1"/>
    </source>
</evidence>
<evidence type="ECO:0000259" key="9">
    <source>
        <dbReference type="PROSITE" id="PS51366"/>
    </source>
</evidence>
<keyword evidence="3" id="KW-0507">mRNA processing</keyword>
<feature type="domain" description="MI" evidence="9">
    <location>
        <begin position="317"/>
        <end position="435"/>
    </location>
</feature>
<accession>A0A8H7ZHU2</accession>
<evidence type="ECO:0000256" key="4">
    <source>
        <dbReference type="ARBA" id="ARBA00023187"/>
    </source>
</evidence>
<dbReference type="PROSITE" id="PS51366">
    <property type="entry name" value="MI"/>
    <property type="match status" value="1"/>
</dbReference>
<dbReference type="InterPro" id="IPR003890">
    <property type="entry name" value="MIF4G-like_typ-3"/>
</dbReference>
<dbReference type="Pfam" id="PF02847">
    <property type="entry name" value="MA3"/>
    <property type="match status" value="1"/>
</dbReference>
<dbReference type="OrthoDB" id="3938623at2759"/>
<dbReference type="InterPro" id="IPR016024">
    <property type="entry name" value="ARM-type_fold"/>
</dbReference>
<evidence type="ECO:0000256" key="6">
    <source>
        <dbReference type="ARBA" id="ARBA00040804"/>
    </source>
</evidence>
<dbReference type="InterPro" id="IPR050781">
    <property type="entry name" value="CWC22_splicing_factor"/>
</dbReference>
<keyword evidence="11" id="KW-1185">Reference proteome</keyword>
<proteinExistence type="inferred from homology"/>
<name>A0A8H7ZHU2_9ASCO</name>
<dbReference type="AlphaFoldDB" id="A0A8H7ZHU2"/>
<dbReference type="GO" id="GO:0003723">
    <property type="term" value="F:RNA binding"/>
    <property type="evidence" value="ECO:0007669"/>
    <property type="project" value="InterPro"/>
</dbReference>
<feature type="compositionally biased region" description="Basic and acidic residues" evidence="8">
    <location>
        <begin position="614"/>
        <end position="623"/>
    </location>
</feature>
<dbReference type="SMART" id="SM00543">
    <property type="entry name" value="MIF4G"/>
    <property type="match status" value="1"/>
</dbReference>
<dbReference type="RefSeq" id="XP_067548202.1">
    <property type="nucleotide sequence ID" value="XM_067691754.1"/>
</dbReference>
<dbReference type="SMART" id="SM00544">
    <property type="entry name" value="MA3"/>
    <property type="match status" value="1"/>
</dbReference>
<comment type="caution">
    <text evidence="10">The sequence shown here is derived from an EMBL/GenBank/DDBJ whole genome shotgun (WGS) entry which is preliminary data.</text>
</comment>
<dbReference type="PANTHER" id="PTHR18034:SF3">
    <property type="entry name" value="PRE-MRNA-SPLICING FACTOR CWC22 HOMOLOG"/>
    <property type="match status" value="1"/>
</dbReference>
<dbReference type="GeneID" id="93651482"/>
<evidence type="ECO:0000256" key="1">
    <source>
        <dbReference type="ARBA" id="ARBA00004123"/>
    </source>
</evidence>
<feature type="coiled-coil region" evidence="7">
    <location>
        <begin position="261"/>
        <end position="293"/>
    </location>
</feature>
<feature type="compositionally biased region" description="Low complexity" evidence="8">
    <location>
        <begin position="533"/>
        <end position="571"/>
    </location>
</feature>
<keyword evidence="7" id="KW-0175">Coiled coil</keyword>
<reference evidence="10 11" key="1">
    <citation type="submission" date="2020-12" db="EMBL/GenBank/DDBJ databases">
        <title>Effect of drift, selection, and recombination on the evolution of hybrid genomes in Candida yeast pathogens.</title>
        <authorList>
            <person name="Mixao V."/>
            <person name="Ksiezopolska E."/>
            <person name="Saus E."/>
            <person name="Boekhout T."/>
            <person name="Gacser A."/>
            <person name="Gabaldon T."/>
        </authorList>
    </citation>
    <scope>NUCLEOTIDE SEQUENCE [LARGE SCALE GENOMIC DNA]</scope>
    <source>
        <strain evidence="10 11">BP57</strain>
    </source>
</reference>
<gene>
    <name evidence="10" type="ORF">I9W82_002853</name>
</gene>
<evidence type="ECO:0000256" key="7">
    <source>
        <dbReference type="SAM" id="Coils"/>
    </source>
</evidence>
<dbReference type="Gene3D" id="1.25.40.180">
    <property type="match status" value="1"/>
</dbReference>
<evidence type="ECO:0000256" key="8">
    <source>
        <dbReference type="SAM" id="MobiDB-lite"/>
    </source>
</evidence>
<comment type="subcellular location">
    <subcellularLocation>
        <location evidence="1">Nucleus</location>
    </subcellularLocation>
</comment>
<keyword evidence="5" id="KW-0539">Nucleus</keyword>
<feature type="region of interest" description="Disordered" evidence="8">
    <location>
        <begin position="521"/>
        <end position="629"/>
    </location>
</feature>
<protein>
    <recommendedName>
        <fullName evidence="6">Pre-mRNA-splicing factor CWC22</fullName>
    </recommendedName>
</protein>
<dbReference type="Proteomes" id="UP000669133">
    <property type="component" value="Unassembled WGS sequence"/>
</dbReference>
<evidence type="ECO:0000256" key="2">
    <source>
        <dbReference type="ARBA" id="ARBA00006856"/>
    </source>
</evidence>
<dbReference type="GO" id="GO:0000398">
    <property type="term" value="P:mRNA splicing, via spliceosome"/>
    <property type="evidence" value="ECO:0007669"/>
    <property type="project" value="TreeGrafter"/>
</dbReference>
<evidence type="ECO:0000313" key="11">
    <source>
        <dbReference type="Proteomes" id="UP000669133"/>
    </source>
</evidence>
<keyword evidence="4" id="KW-0508">mRNA splicing</keyword>
<dbReference type="SUPFAM" id="SSF48371">
    <property type="entry name" value="ARM repeat"/>
    <property type="match status" value="1"/>
</dbReference>